<name>A0ABW1QWZ9_9ACTN</name>
<accession>A0ABW1QWZ9</accession>
<feature type="domain" description="SGNH" evidence="5">
    <location>
        <begin position="483"/>
        <end position="714"/>
    </location>
</feature>
<dbReference type="InterPro" id="IPR050879">
    <property type="entry name" value="Acyltransferase_3"/>
</dbReference>
<evidence type="ECO:0000256" key="2">
    <source>
        <dbReference type="SAM" id="MobiDB-lite"/>
    </source>
</evidence>
<keyword evidence="3" id="KW-0472">Membrane</keyword>
<feature type="domain" description="Acyltransferase 3" evidence="4">
    <location>
        <begin position="28"/>
        <end position="367"/>
    </location>
</feature>
<dbReference type="GO" id="GO:0016746">
    <property type="term" value="F:acyltransferase activity"/>
    <property type="evidence" value="ECO:0007669"/>
    <property type="project" value="UniProtKB-KW"/>
</dbReference>
<keyword evidence="3" id="KW-1133">Transmembrane helix</keyword>
<feature type="transmembrane region" description="Helical" evidence="3">
    <location>
        <begin position="52"/>
        <end position="74"/>
    </location>
</feature>
<dbReference type="Proteomes" id="UP001596098">
    <property type="component" value="Unassembled WGS sequence"/>
</dbReference>
<dbReference type="RefSeq" id="WP_164878666.1">
    <property type="nucleotide sequence ID" value="NZ_CP034929.1"/>
</dbReference>
<protein>
    <submittedName>
        <fullName evidence="6">Acyltransferase family protein</fullName>
        <ecNumber evidence="6">2.3.1.-</ecNumber>
    </submittedName>
</protein>
<feature type="transmembrane region" description="Helical" evidence="3">
    <location>
        <begin position="282"/>
        <end position="302"/>
    </location>
</feature>
<keyword evidence="6" id="KW-0012">Acyltransferase</keyword>
<feature type="compositionally biased region" description="Basic and acidic residues" evidence="2">
    <location>
        <begin position="1"/>
        <end position="15"/>
    </location>
</feature>
<sequence length="726" mass="77660">MSVLGEEHRSVRDDTSAPANVARGPRSDIQGLRALAVAVVVAYHLAPDALTGGYVGVDVFFVLSGFLITTHLLAHPPRRAADLVAFWGRRLRRLLPASMVVLGATLVGTRLIAPETLWGDTARQARAAGLYAVNWLLAGDATDYLAAADAPTPVQHYWSLSVEEQFYLFWPLLIAVLTWLAARTRLRRETVWACGLGAVALASLVWSVRLTESDPGRAYFVTPTRVWELAVGGLVALALLTRPVREGRTRSGTAWIVLAWAGLAAVAWAVLTFDADTAFPGWRAALPVLGTAAVLLACVDTSRRSPGRLLAWRPAQWLGDVSYAVYLWHWPILVLVAAAVADDPEHLGWLPAVGVVVATLVLAQLTTRYVEAPFRTASWNRRTAATWTAALVAMAVVVTAATVQLSEVERRAAEAADRVAAALASDDPCLGAGSLDPALQCPDLSDSDQPVVPTPAAAAEDWPQAFPEAEGGQECRSVRPRFPQVTCVFGDPDGRIDVALVGNSHAAHWLPALQGIAELRGWRITTHIASRCAFSAVEQDIEGTGAPQNCRRWAERTAQTLVEDDPDLVVVSDRILEAVPGKALADSTDDYVAGFVDVLGTLTKAHLRTAVIRNIPTPDAGGVGSVPECLSAHGEHSDACDGPLEEWLFPKVDPAATALAEVTRTHRRARTGVIDLNDRICDGDTCRAVVGGVVGWADGSHLTATFDRTLASALDEALREAGLMPR</sequence>
<keyword evidence="6" id="KW-0808">Transferase</keyword>
<comment type="caution">
    <text evidence="6">The sequence shown here is derived from an EMBL/GenBank/DDBJ whole genome shotgun (WGS) entry which is preliminary data.</text>
</comment>
<feature type="transmembrane region" description="Helical" evidence="3">
    <location>
        <begin position="252"/>
        <end position="270"/>
    </location>
</feature>
<evidence type="ECO:0000313" key="6">
    <source>
        <dbReference type="EMBL" id="MFC6154091.1"/>
    </source>
</evidence>
<dbReference type="InterPro" id="IPR002656">
    <property type="entry name" value="Acyl_transf_3_dom"/>
</dbReference>
<keyword evidence="1" id="KW-0175">Coiled coil</keyword>
<feature type="transmembrane region" description="Helical" evidence="3">
    <location>
        <begin position="166"/>
        <end position="182"/>
    </location>
</feature>
<feature type="region of interest" description="Disordered" evidence="2">
    <location>
        <begin position="1"/>
        <end position="23"/>
    </location>
</feature>
<reference evidence="7" key="1">
    <citation type="journal article" date="2019" name="Int. J. Syst. Evol. Microbiol.">
        <title>The Global Catalogue of Microorganisms (GCM) 10K type strain sequencing project: providing services to taxonomists for standard genome sequencing and annotation.</title>
        <authorList>
            <consortium name="The Broad Institute Genomics Platform"/>
            <consortium name="The Broad Institute Genome Sequencing Center for Infectious Disease"/>
            <person name="Wu L."/>
            <person name="Ma J."/>
        </authorList>
    </citation>
    <scope>NUCLEOTIDE SEQUENCE [LARGE SCALE GENOMIC DNA]</scope>
    <source>
        <strain evidence="7">DFY28</strain>
    </source>
</reference>
<feature type="transmembrane region" description="Helical" evidence="3">
    <location>
        <begin position="189"/>
        <end position="208"/>
    </location>
</feature>
<dbReference type="EMBL" id="JBHSQI010000005">
    <property type="protein sequence ID" value="MFC6154091.1"/>
    <property type="molecule type" value="Genomic_DNA"/>
</dbReference>
<dbReference type="PANTHER" id="PTHR23028:SF53">
    <property type="entry name" value="ACYL_TRANSF_3 DOMAIN-CONTAINING PROTEIN"/>
    <property type="match status" value="1"/>
</dbReference>
<dbReference type="Pfam" id="PF01757">
    <property type="entry name" value="Acyl_transf_3"/>
    <property type="match status" value="1"/>
</dbReference>
<evidence type="ECO:0000256" key="1">
    <source>
        <dbReference type="SAM" id="Coils"/>
    </source>
</evidence>
<evidence type="ECO:0000259" key="5">
    <source>
        <dbReference type="Pfam" id="PF19040"/>
    </source>
</evidence>
<feature type="transmembrane region" description="Helical" evidence="3">
    <location>
        <begin position="323"/>
        <end position="341"/>
    </location>
</feature>
<feature type="transmembrane region" description="Helical" evidence="3">
    <location>
        <begin position="220"/>
        <end position="240"/>
    </location>
</feature>
<dbReference type="EC" id="2.3.1.-" evidence="6"/>
<gene>
    <name evidence="6" type="ORF">ACFPWU_10530</name>
</gene>
<dbReference type="Pfam" id="PF19040">
    <property type="entry name" value="SGNH"/>
    <property type="match status" value="1"/>
</dbReference>
<keyword evidence="3" id="KW-0812">Transmembrane</keyword>
<keyword evidence="7" id="KW-1185">Reference proteome</keyword>
<feature type="transmembrane region" description="Helical" evidence="3">
    <location>
        <begin position="94"/>
        <end position="113"/>
    </location>
</feature>
<evidence type="ECO:0000256" key="3">
    <source>
        <dbReference type="SAM" id="Phobius"/>
    </source>
</evidence>
<evidence type="ECO:0000313" key="7">
    <source>
        <dbReference type="Proteomes" id="UP001596098"/>
    </source>
</evidence>
<proteinExistence type="predicted"/>
<feature type="transmembrane region" description="Helical" evidence="3">
    <location>
        <begin position="384"/>
        <end position="403"/>
    </location>
</feature>
<dbReference type="PANTHER" id="PTHR23028">
    <property type="entry name" value="ACETYLTRANSFERASE"/>
    <property type="match status" value="1"/>
</dbReference>
<feature type="transmembrane region" description="Helical" evidence="3">
    <location>
        <begin position="347"/>
        <end position="363"/>
    </location>
</feature>
<feature type="coiled-coil region" evidence="1">
    <location>
        <begin position="398"/>
        <end position="425"/>
    </location>
</feature>
<dbReference type="InterPro" id="IPR043968">
    <property type="entry name" value="SGNH"/>
</dbReference>
<organism evidence="6 7">
    <name type="scientific">Nocardioides yefusunii</name>
    <dbReference type="NCBI Taxonomy" id="2500546"/>
    <lineage>
        <taxon>Bacteria</taxon>
        <taxon>Bacillati</taxon>
        <taxon>Actinomycetota</taxon>
        <taxon>Actinomycetes</taxon>
        <taxon>Propionibacteriales</taxon>
        <taxon>Nocardioidaceae</taxon>
        <taxon>Nocardioides</taxon>
    </lineage>
</organism>
<evidence type="ECO:0000259" key="4">
    <source>
        <dbReference type="Pfam" id="PF01757"/>
    </source>
</evidence>